<dbReference type="OrthoDB" id="10017160at2759"/>
<dbReference type="Proteomes" id="UP000299102">
    <property type="component" value="Unassembled WGS sequence"/>
</dbReference>
<proteinExistence type="predicted"/>
<reference evidence="2 3" key="1">
    <citation type="journal article" date="2019" name="Commun. Biol.">
        <title>The bagworm genome reveals a unique fibroin gene that provides high tensile strength.</title>
        <authorList>
            <person name="Kono N."/>
            <person name="Nakamura H."/>
            <person name="Ohtoshi R."/>
            <person name="Tomita M."/>
            <person name="Numata K."/>
            <person name="Arakawa K."/>
        </authorList>
    </citation>
    <scope>NUCLEOTIDE SEQUENCE [LARGE SCALE GENOMIC DNA]</scope>
</reference>
<feature type="region of interest" description="Disordered" evidence="1">
    <location>
        <begin position="153"/>
        <end position="175"/>
    </location>
</feature>
<accession>A0A4C1ZC25</accession>
<evidence type="ECO:0000256" key="1">
    <source>
        <dbReference type="SAM" id="MobiDB-lite"/>
    </source>
</evidence>
<protein>
    <recommendedName>
        <fullName evidence="4">Mos1 transposase HTH domain-containing protein</fullName>
    </recommendedName>
</protein>
<evidence type="ECO:0008006" key="4">
    <source>
        <dbReference type="Google" id="ProtNLM"/>
    </source>
</evidence>
<gene>
    <name evidence="2" type="ORF">EVAR_36671_1</name>
</gene>
<comment type="caution">
    <text evidence="2">The sequence shown here is derived from an EMBL/GenBank/DDBJ whole genome shotgun (WGS) entry which is preliminary data.</text>
</comment>
<evidence type="ECO:0000313" key="2">
    <source>
        <dbReference type="EMBL" id="GBP84155.1"/>
    </source>
</evidence>
<dbReference type="AlphaFoldDB" id="A0A4C1ZC25"/>
<sequence length="175" mass="20290">MDLTRVNLRAMIYFDIRHGLTQKQYIDQLISTFEDGAPLKIWLSEFNHEWSMLSDEFKEGRHESVVVPNNIDVVRELIMQDHNITYPKIKVSLGKRKRESKARTGTEMENETVVKGERENRIGIKNLMGTENRIEDGTGIRIESGIGSEIENGDEVENKFRREKARPRLKSTSID</sequence>
<dbReference type="EMBL" id="BGZK01001662">
    <property type="protein sequence ID" value="GBP84155.1"/>
    <property type="molecule type" value="Genomic_DNA"/>
</dbReference>
<organism evidence="2 3">
    <name type="scientific">Eumeta variegata</name>
    <name type="common">Bagworm moth</name>
    <name type="synonym">Eumeta japonica</name>
    <dbReference type="NCBI Taxonomy" id="151549"/>
    <lineage>
        <taxon>Eukaryota</taxon>
        <taxon>Metazoa</taxon>
        <taxon>Ecdysozoa</taxon>
        <taxon>Arthropoda</taxon>
        <taxon>Hexapoda</taxon>
        <taxon>Insecta</taxon>
        <taxon>Pterygota</taxon>
        <taxon>Neoptera</taxon>
        <taxon>Endopterygota</taxon>
        <taxon>Lepidoptera</taxon>
        <taxon>Glossata</taxon>
        <taxon>Ditrysia</taxon>
        <taxon>Tineoidea</taxon>
        <taxon>Psychidae</taxon>
        <taxon>Oiketicinae</taxon>
        <taxon>Eumeta</taxon>
    </lineage>
</organism>
<evidence type="ECO:0000313" key="3">
    <source>
        <dbReference type="Proteomes" id="UP000299102"/>
    </source>
</evidence>
<name>A0A4C1ZC25_EUMVA</name>
<keyword evidence="3" id="KW-1185">Reference proteome</keyword>